<comment type="caution">
    <text evidence="2">The sequence shown here is derived from an EMBL/GenBank/DDBJ whole genome shotgun (WGS) entry which is preliminary data.</text>
</comment>
<dbReference type="AlphaFoldDB" id="A0AAD9NJN0"/>
<protein>
    <recommendedName>
        <fullName evidence="4">EamA domain-containing protein</fullName>
    </recommendedName>
</protein>
<name>A0AAD9NJN0_RIDPI</name>
<feature type="transmembrane region" description="Helical" evidence="1">
    <location>
        <begin position="147"/>
        <end position="166"/>
    </location>
</feature>
<keyword evidence="1" id="KW-0812">Transmembrane</keyword>
<feature type="transmembrane region" description="Helical" evidence="1">
    <location>
        <begin position="19"/>
        <end position="39"/>
    </location>
</feature>
<accession>A0AAD9NJN0</accession>
<feature type="transmembrane region" description="Helical" evidence="1">
    <location>
        <begin position="115"/>
        <end position="135"/>
    </location>
</feature>
<dbReference type="InterPro" id="IPR026505">
    <property type="entry name" value="Solute_c_fam_35_mem_F3/F4"/>
</dbReference>
<gene>
    <name evidence="2" type="ORF">NP493_958g00018</name>
</gene>
<keyword evidence="1" id="KW-1133">Transmembrane helix</keyword>
<dbReference type="PANTHER" id="PTHR19346">
    <property type="entry name" value="SUGAR PHOSPHATE TRANSPORTER DOMAIN-CONTAINING PROTEIN"/>
    <property type="match status" value="1"/>
</dbReference>
<dbReference type="Proteomes" id="UP001209878">
    <property type="component" value="Unassembled WGS sequence"/>
</dbReference>
<evidence type="ECO:0000256" key="1">
    <source>
        <dbReference type="SAM" id="Phobius"/>
    </source>
</evidence>
<keyword evidence="1" id="KW-0472">Membrane</keyword>
<feature type="transmembrane region" description="Helical" evidence="1">
    <location>
        <begin position="51"/>
        <end position="76"/>
    </location>
</feature>
<dbReference type="PANTHER" id="PTHR19346:SF4">
    <property type="entry name" value="SUGAR PHOSPHATE TRANSPORTER DOMAIN-CONTAINING PROTEIN"/>
    <property type="match status" value="1"/>
</dbReference>
<sequence>MIGISIITYMRVGSNSSDMWGAIMAIVATAGAACYKVLFKRFFGAANACQISMFLSCLGIFNMVGMLPLLALFYFTNFEPMTPTTMPWLLLCGVAGYTFAITVLQMYTEQWTYPWLLQVSFILAIPLSAAAEMIFNTEKFKMTSLQITAYVLIVLSFPLNMLPRDWHDRLFKTMRWQCLQNAVGSGADDGSVGNVNAAHVTPRQRLRTSQA</sequence>
<keyword evidence="3" id="KW-1185">Reference proteome</keyword>
<dbReference type="EMBL" id="JAODUO010000957">
    <property type="protein sequence ID" value="KAK2172480.1"/>
    <property type="molecule type" value="Genomic_DNA"/>
</dbReference>
<evidence type="ECO:0008006" key="4">
    <source>
        <dbReference type="Google" id="ProtNLM"/>
    </source>
</evidence>
<proteinExistence type="predicted"/>
<organism evidence="2 3">
    <name type="scientific">Ridgeia piscesae</name>
    <name type="common">Tubeworm</name>
    <dbReference type="NCBI Taxonomy" id="27915"/>
    <lineage>
        <taxon>Eukaryota</taxon>
        <taxon>Metazoa</taxon>
        <taxon>Spiralia</taxon>
        <taxon>Lophotrochozoa</taxon>
        <taxon>Annelida</taxon>
        <taxon>Polychaeta</taxon>
        <taxon>Sedentaria</taxon>
        <taxon>Canalipalpata</taxon>
        <taxon>Sabellida</taxon>
        <taxon>Siboglinidae</taxon>
        <taxon>Ridgeia</taxon>
    </lineage>
</organism>
<evidence type="ECO:0000313" key="3">
    <source>
        <dbReference type="Proteomes" id="UP001209878"/>
    </source>
</evidence>
<feature type="transmembrane region" description="Helical" evidence="1">
    <location>
        <begin position="88"/>
        <end position="108"/>
    </location>
</feature>
<reference evidence="2" key="1">
    <citation type="journal article" date="2023" name="Mol. Biol. Evol.">
        <title>Third-Generation Sequencing Reveals the Adaptive Role of the Epigenome in Three Deep-Sea Polychaetes.</title>
        <authorList>
            <person name="Perez M."/>
            <person name="Aroh O."/>
            <person name="Sun Y."/>
            <person name="Lan Y."/>
            <person name="Juniper S.K."/>
            <person name="Young C.R."/>
            <person name="Angers B."/>
            <person name="Qian P.Y."/>
        </authorList>
    </citation>
    <scope>NUCLEOTIDE SEQUENCE</scope>
    <source>
        <strain evidence="2">R07B-5</strain>
    </source>
</reference>
<evidence type="ECO:0000313" key="2">
    <source>
        <dbReference type="EMBL" id="KAK2172480.1"/>
    </source>
</evidence>